<sequence>MDASTRAAARFIVVDAIDDAAMLFYRRYGFRSCPNPRRLVRKTSEVNTALKNSDLQN</sequence>
<organism evidence="1 2">
    <name type="scientific">Acidithrix ferrooxidans</name>
    <dbReference type="NCBI Taxonomy" id="1280514"/>
    <lineage>
        <taxon>Bacteria</taxon>
        <taxon>Bacillati</taxon>
        <taxon>Actinomycetota</taxon>
        <taxon>Acidimicrobiia</taxon>
        <taxon>Acidimicrobiales</taxon>
        <taxon>Acidimicrobiaceae</taxon>
        <taxon>Acidithrix</taxon>
    </lineage>
</organism>
<dbReference type="Proteomes" id="UP000032360">
    <property type="component" value="Unassembled WGS sequence"/>
</dbReference>
<gene>
    <name evidence="1" type="ORF">AXFE_04030</name>
</gene>
<reference evidence="1 2" key="1">
    <citation type="submission" date="2015-01" db="EMBL/GenBank/DDBJ databases">
        <title>Draft genome of the acidophilic iron oxidizer Acidithrix ferrooxidans strain Py-F3.</title>
        <authorList>
            <person name="Poehlein A."/>
            <person name="Eisen S."/>
            <person name="Schloemann M."/>
            <person name="Johnson B.D."/>
            <person name="Daniel R."/>
            <person name="Muehling M."/>
        </authorList>
    </citation>
    <scope>NUCLEOTIDE SEQUENCE [LARGE SCALE GENOMIC DNA]</scope>
    <source>
        <strain evidence="1 2">Py-F3</strain>
    </source>
</reference>
<dbReference type="EMBL" id="JXYS01000008">
    <property type="protein sequence ID" value="KJF18716.1"/>
    <property type="molecule type" value="Genomic_DNA"/>
</dbReference>
<accession>A0A0D8HNK5</accession>
<protein>
    <recommendedName>
        <fullName evidence="3">N-acetyltransferase domain-containing protein</fullName>
    </recommendedName>
</protein>
<dbReference type="STRING" id="1280514.AXFE_04030"/>
<evidence type="ECO:0000313" key="1">
    <source>
        <dbReference type="EMBL" id="KJF18716.1"/>
    </source>
</evidence>
<comment type="caution">
    <text evidence="1">The sequence shown here is derived from an EMBL/GenBank/DDBJ whole genome shotgun (WGS) entry which is preliminary data.</text>
</comment>
<dbReference type="Gene3D" id="3.40.630.30">
    <property type="match status" value="1"/>
</dbReference>
<proteinExistence type="predicted"/>
<evidence type="ECO:0000313" key="2">
    <source>
        <dbReference type="Proteomes" id="UP000032360"/>
    </source>
</evidence>
<name>A0A0D8HNK5_9ACTN</name>
<evidence type="ECO:0008006" key="3">
    <source>
        <dbReference type="Google" id="ProtNLM"/>
    </source>
</evidence>
<dbReference type="AlphaFoldDB" id="A0A0D8HNK5"/>
<keyword evidence="2" id="KW-1185">Reference proteome</keyword>